<evidence type="ECO:0000256" key="2">
    <source>
        <dbReference type="ARBA" id="ARBA00022448"/>
    </source>
</evidence>
<gene>
    <name evidence="11" type="ORF">HGR_15339</name>
</gene>
<feature type="transmembrane region" description="Helical" evidence="9">
    <location>
        <begin position="52"/>
        <end position="70"/>
    </location>
</feature>
<evidence type="ECO:0000259" key="10">
    <source>
        <dbReference type="Pfam" id="PF04290"/>
    </source>
</evidence>
<name>F3KX78_9BURK</name>
<comment type="subunit">
    <text evidence="9">The complex comprises the extracytoplasmic solute receptor protein and the two transmembrane proteins.</text>
</comment>
<dbReference type="EMBL" id="AEGR01000099">
    <property type="protein sequence ID" value="EGI75612.1"/>
    <property type="molecule type" value="Genomic_DNA"/>
</dbReference>
<dbReference type="eggNOG" id="COG3090">
    <property type="taxonomic scope" value="Bacteria"/>
</dbReference>
<feature type="transmembrane region" description="Helical" evidence="9">
    <location>
        <begin position="91"/>
        <end position="115"/>
    </location>
</feature>
<evidence type="ECO:0000256" key="7">
    <source>
        <dbReference type="ARBA" id="ARBA00023136"/>
    </source>
</evidence>
<comment type="similarity">
    <text evidence="8 9">Belongs to the TRAP transporter small permease family.</text>
</comment>
<dbReference type="GO" id="GO:0005886">
    <property type="term" value="C:plasma membrane"/>
    <property type="evidence" value="ECO:0007669"/>
    <property type="project" value="UniProtKB-SubCell"/>
</dbReference>
<keyword evidence="7 9" id="KW-0472">Membrane</keyword>
<evidence type="ECO:0000313" key="11">
    <source>
        <dbReference type="EMBL" id="EGI75612.1"/>
    </source>
</evidence>
<dbReference type="GO" id="GO:0015740">
    <property type="term" value="P:C4-dicarboxylate transport"/>
    <property type="evidence" value="ECO:0007669"/>
    <property type="project" value="TreeGrafter"/>
</dbReference>
<evidence type="ECO:0000256" key="8">
    <source>
        <dbReference type="ARBA" id="ARBA00038436"/>
    </source>
</evidence>
<feature type="transmembrane region" description="Helical" evidence="9">
    <location>
        <begin position="20"/>
        <end position="40"/>
    </location>
</feature>
<keyword evidence="12" id="KW-1185">Reference proteome</keyword>
<proteinExistence type="inferred from homology"/>
<evidence type="ECO:0000256" key="3">
    <source>
        <dbReference type="ARBA" id="ARBA00022475"/>
    </source>
</evidence>
<feature type="domain" description="Tripartite ATP-independent periplasmic transporters DctQ component" evidence="10">
    <location>
        <begin position="29"/>
        <end position="153"/>
    </location>
</feature>
<sequence>MTMNLLFRLKRLLDRGLEALLVLLFFTLSGCVIIQVFTRYVLGDPAIFTEEVSRYAMIWLSLLGAAYAAGKVEHMAYTMLPESLSGDRLRWHVRSVALIVLAFAASVMCYGGGLLVLRALEFEQLTATLEWPMGYVYLCIPLSGALIVFYQLLILLAPEHVPASGANATAPAAPSAD</sequence>
<comment type="subcellular location">
    <subcellularLocation>
        <location evidence="1 9">Cell inner membrane</location>
        <topology evidence="1 9">Multi-pass membrane protein</topology>
    </subcellularLocation>
</comment>
<keyword evidence="5 9" id="KW-0812">Transmembrane</keyword>
<keyword evidence="6 9" id="KW-1133">Transmembrane helix</keyword>
<dbReference type="GO" id="GO:0022857">
    <property type="term" value="F:transmembrane transporter activity"/>
    <property type="evidence" value="ECO:0007669"/>
    <property type="project" value="UniProtKB-UniRule"/>
</dbReference>
<keyword evidence="3" id="KW-1003">Cell membrane</keyword>
<organism evidence="11 12">
    <name type="scientific">Hylemonella gracilis ATCC 19624</name>
    <dbReference type="NCBI Taxonomy" id="887062"/>
    <lineage>
        <taxon>Bacteria</taxon>
        <taxon>Pseudomonadati</taxon>
        <taxon>Pseudomonadota</taxon>
        <taxon>Betaproteobacteria</taxon>
        <taxon>Burkholderiales</taxon>
        <taxon>Comamonadaceae</taxon>
        <taxon>Hylemonella</taxon>
    </lineage>
</organism>
<dbReference type="InterPro" id="IPR055348">
    <property type="entry name" value="DctQ"/>
</dbReference>
<comment type="caution">
    <text evidence="11">The sequence shown here is derived from an EMBL/GenBank/DDBJ whole genome shotgun (WGS) entry which is preliminary data.</text>
</comment>
<comment type="function">
    <text evidence="9">Part of the tripartite ATP-independent periplasmic (TRAP) transport system.</text>
</comment>
<dbReference type="Pfam" id="PF04290">
    <property type="entry name" value="DctQ"/>
    <property type="match status" value="1"/>
</dbReference>
<dbReference type="STRING" id="887062.HGR_15339"/>
<evidence type="ECO:0000256" key="4">
    <source>
        <dbReference type="ARBA" id="ARBA00022519"/>
    </source>
</evidence>
<keyword evidence="4 9" id="KW-0997">Cell inner membrane</keyword>
<dbReference type="AlphaFoldDB" id="F3KX78"/>
<protein>
    <recommendedName>
        <fullName evidence="9">TRAP transporter small permease protein</fullName>
    </recommendedName>
</protein>
<evidence type="ECO:0000256" key="1">
    <source>
        <dbReference type="ARBA" id="ARBA00004429"/>
    </source>
</evidence>
<keyword evidence="2 9" id="KW-0813">Transport</keyword>
<dbReference type="PANTHER" id="PTHR35011:SF2">
    <property type="entry name" value="2,3-DIKETO-L-GULONATE TRAP TRANSPORTER SMALL PERMEASE PROTEIN YIAM"/>
    <property type="match status" value="1"/>
</dbReference>
<evidence type="ECO:0000256" key="6">
    <source>
        <dbReference type="ARBA" id="ARBA00022989"/>
    </source>
</evidence>
<dbReference type="InterPro" id="IPR007387">
    <property type="entry name" value="TRAP_DctQ"/>
</dbReference>
<reference evidence="11 12" key="1">
    <citation type="journal article" date="2011" name="EMBO J.">
        <title>Structural diversity of bacterial flagellar motors.</title>
        <authorList>
            <person name="Chen S."/>
            <person name="Beeby M."/>
            <person name="Murphy G.E."/>
            <person name="Leadbetter J.R."/>
            <person name="Hendrixson D.R."/>
            <person name="Briegel A."/>
            <person name="Li Z."/>
            <person name="Shi J."/>
            <person name="Tocheva E.I."/>
            <person name="Muller A."/>
            <person name="Dobro M.J."/>
            <person name="Jensen G.J."/>
        </authorList>
    </citation>
    <scope>NUCLEOTIDE SEQUENCE [LARGE SCALE GENOMIC DNA]</scope>
    <source>
        <strain evidence="11 12">ATCC 19624</strain>
    </source>
</reference>
<evidence type="ECO:0000256" key="5">
    <source>
        <dbReference type="ARBA" id="ARBA00022692"/>
    </source>
</evidence>
<accession>F3KX78</accession>
<evidence type="ECO:0000256" key="9">
    <source>
        <dbReference type="RuleBase" id="RU369079"/>
    </source>
</evidence>
<feature type="transmembrane region" description="Helical" evidence="9">
    <location>
        <begin position="135"/>
        <end position="157"/>
    </location>
</feature>
<evidence type="ECO:0000313" key="12">
    <source>
        <dbReference type="Proteomes" id="UP000016368"/>
    </source>
</evidence>
<dbReference type="PANTHER" id="PTHR35011">
    <property type="entry name" value="2,3-DIKETO-L-GULONATE TRAP TRANSPORTER SMALL PERMEASE PROTEIN YIAM"/>
    <property type="match status" value="1"/>
</dbReference>
<dbReference type="Proteomes" id="UP000016368">
    <property type="component" value="Unassembled WGS sequence"/>
</dbReference>